<comment type="caution">
    <text evidence="2">The sequence shown here is derived from an EMBL/GenBank/DDBJ whole genome shotgun (WGS) entry which is preliminary data.</text>
</comment>
<gene>
    <name evidence="2" type="ORF">FYJ51_03800</name>
</gene>
<dbReference type="InterPro" id="IPR036388">
    <property type="entry name" value="WH-like_DNA-bd_sf"/>
</dbReference>
<dbReference type="GO" id="GO:0016779">
    <property type="term" value="F:nucleotidyltransferase activity"/>
    <property type="evidence" value="ECO:0007669"/>
    <property type="project" value="UniProtKB-ARBA"/>
</dbReference>
<protein>
    <submittedName>
        <fullName evidence="2">NTP transferase domain-containing protein</fullName>
    </submittedName>
</protein>
<dbReference type="Proteomes" id="UP000461880">
    <property type="component" value="Unassembled WGS sequence"/>
</dbReference>
<sequence length="330" mass="37133">MKITYEADMNQYGAVIVAAGMSKRMNQFKQLMEVGGRSFSDRVITNFQRCGVKKIVVVTGYQADQVEEALAPLGVEFVRNEQYETSQMFDSAKLGLARLEGNVKRVFFTPVDIPFFLEDTVRLEMTRKEDLVYPICHNRIGHPVLFSGSFIPKILSYSGERGLKGALDSLSSQNTCFLPVDDAGAVMDMDTKEDLQYAIDRQNSRLMRAEANVTLVNSQGFFGPETFDLMKEIEETHSVRKACEAAGLSYSKGWQIIHSAEAELGYRILTRRAGGKDGGSSVLTERGKELMELYEELSRRVERQAEQEFCNLFSASSLFPESSREKKVRS</sequence>
<accession>A0A7X2TEX5</accession>
<evidence type="ECO:0000259" key="1">
    <source>
        <dbReference type="Pfam" id="PF12804"/>
    </source>
</evidence>
<dbReference type="InterPro" id="IPR025877">
    <property type="entry name" value="MobA-like_NTP_Trfase"/>
</dbReference>
<dbReference type="CDD" id="cd04182">
    <property type="entry name" value="GT_2_like_f"/>
    <property type="match status" value="1"/>
</dbReference>
<dbReference type="InterPro" id="IPR029044">
    <property type="entry name" value="Nucleotide-diphossugar_trans"/>
</dbReference>
<dbReference type="PANTHER" id="PTHR43777:SF1">
    <property type="entry name" value="MOLYBDENUM COFACTOR CYTIDYLYLTRANSFERASE"/>
    <property type="match status" value="1"/>
</dbReference>
<feature type="domain" description="MobA-like NTP transferase" evidence="1">
    <location>
        <begin position="14"/>
        <end position="170"/>
    </location>
</feature>
<dbReference type="Gene3D" id="3.90.550.10">
    <property type="entry name" value="Spore Coat Polysaccharide Biosynthesis Protein SpsA, Chain A"/>
    <property type="match status" value="1"/>
</dbReference>
<dbReference type="PANTHER" id="PTHR43777">
    <property type="entry name" value="MOLYBDENUM COFACTOR CYTIDYLYLTRANSFERASE"/>
    <property type="match status" value="1"/>
</dbReference>
<dbReference type="Gene3D" id="1.10.10.10">
    <property type="entry name" value="Winged helix-like DNA-binding domain superfamily/Winged helix DNA-binding domain"/>
    <property type="match status" value="1"/>
</dbReference>
<dbReference type="Pfam" id="PF12804">
    <property type="entry name" value="NTP_transf_3"/>
    <property type="match status" value="1"/>
</dbReference>
<keyword evidence="2" id="KW-0808">Transferase</keyword>
<evidence type="ECO:0000313" key="3">
    <source>
        <dbReference type="Proteomes" id="UP000461880"/>
    </source>
</evidence>
<proteinExistence type="predicted"/>
<dbReference type="SUPFAM" id="SSF46785">
    <property type="entry name" value="Winged helix' DNA-binding domain"/>
    <property type="match status" value="1"/>
</dbReference>
<keyword evidence="3" id="KW-1185">Reference proteome</keyword>
<evidence type="ECO:0000313" key="2">
    <source>
        <dbReference type="EMBL" id="MSS58022.1"/>
    </source>
</evidence>
<dbReference type="InterPro" id="IPR036390">
    <property type="entry name" value="WH_DNA-bd_sf"/>
</dbReference>
<dbReference type="AlphaFoldDB" id="A0A7X2TEX5"/>
<reference evidence="2 3" key="1">
    <citation type="submission" date="2019-08" db="EMBL/GenBank/DDBJ databases">
        <title>In-depth cultivation of the pig gut microbiome towards novel bacterial diversity and tailored functional studies.</title>
        <authorList>
            <person name="Wylensek D."/>
            <person name="Hitch T.C.A."/>
            <person name="Clavel T."/>
        </authorList>
    </citation>
    <scope>NUCLEOTIDE SEQUENCE [LARGE SCALE GENOMIC DNA]</scope>
    <source>
        <strain evidence="2 3">Oil+RF-744-GAM-WT-6</strain>
    </source>
</reference>
<name>A0A7X2TEX5_9FIRM</name>
<dbReference type="SUPFAM" id="SSF53448">
    <property type="entry name" value="Nucleotide-diphospho-sugar transferases"/>
    <property type="match status" value="1"/>
</dbReference>
<organism evidence="2 3">
    <name type="scientific">Stecheria intestinalis</name>
    <dbReference type="NCBI Taxonomy" id="2606630"/>
    <lineage>
        <taxon>Bacteria</taxon>
        <taxon>Bacillati</taxon>
        <taxon>Bacillota</taxon>
        <taxon>Erysipelotrichia</taxon>
        <taxon>Erysipelotrichales</taxon>
        <taxon>Erysipelotrichaceae</taxon>
        <taxon>Stecheria</taxon>
    </lineage>
</organism>
<dbReference type="EMBL" id="VUMN01000006">
    <property type="protein sequence ID" value="MSS58022.1"/>
    <property type="molecule type" value="Genomic_DNA"/>
</dbReference>